<organism evidence="2">
    <name type="scientific">Brassica napus</name>
    <name type="common">Rape</name>
    <dbReference type="NCBI Taxonomy" id="3708"/>
    <lineage>
        <taxon>Eukaryota</taxon>
        <taxon>Viridiplantae</taxon>
        <taxon>Streptophyta</taxon>
        <taxon>Embryophyta</taxon>
        <taxon>Tracheophyta</taxon>
        <taxon>Spermatophyta</taxon>
        <taxon>Magnoliopsida</taxon>
        <taxon>eudicotyledons</taxon>
        <taxon>Gunneridae</taxon>
        <taxon>Pentapetalae</taxon>
        <taxon>rosids</taxon>
        <taxon>malvids</taxon>
        <taxon>Brassicales</taxon>
        <taxon>Brassicaceae</taxon>
        <taxon>Brassiceae</taxon>
        <taxon>Brassica</taxon>
    </lineage>
</organism>
<dbReference type="PROSITE" id="PS51257">
    <property type="entry name" value="PROKAR_LIPOPROTEIN"/>
    <property type="match status" value="1"/>
</dbReference>
<dbReference type="EMBL" id="HG994366">
    <property type="protein sequence ID" value="CAF1907718.1"/>
    <property type="molecule type" value="Genomic_DNA"/>
</dbReference>
<dbReference type="AlphaFoldDB" id="A0A816JVB4"/>
<gene>
    <name evidence="2" type="ORF">DARMORV10_C02P28040.1</name>
</gene>
<feature type="transmembrane region" description="Helical" evidence="1">
    <location>
        <begin position="172"/>
        <end position="188"/>
    </location>
</feature>
<evidence type="ECO:0000313" key="2">
    <source>
        <dbReference type="EMBL" id="CAF1907718.1"/>
    </source>
</evidence>
<dbReference type="Proteomes" id="UP001295469">
    <property type="component" value="Chromosome C02"/>
</dbReference>
<proteinExistence type="predicted"/>
<keyword evidence="1" id="KW-0812">Transmembrane</keyword>
<sequence>MRLSNWTNPFGVIISLLASSCFAPFLCLNLLRLSLHYGSGFLILEFSPLTRMLDIGGDSLALEFKHRGMARFLAGIRLLGCGDVGSTPLFGGCGNAVTSSEMAVGFGVWFSGTLRCRGDVLHISFKPGELRRLVVTEVFLFGCFTIDTSGLLNESRASDTLVLEVDKRRTDYVLVMTVIRVSIIGFGVKIRPALATKARVYNLAIRYLVSVFAVPLFQSSGASVLGTITSLDKFIGS</sequence>
<keyword evidence="1" id="KW-1133">Transmembrane helix</keyword>
<feature type="transmembrane region" description="Helical" evidence="1">
    <location>
        <begin position="133"/>
        <end position="152"/>
    </location>
</feature>
<feature type="transmembrane region" description="Helical" evidence="1">
    <location>
        <begin position="12"/>
        <end position="31"/>
    </location>
</feature>
<name>A0A816JVB4_BRANA</name>
<protein>
    <submittedName>
        <fullName evidence="2">(rape) hypothetical protein</fullName>
    </submittedName>
</protein>
<keyword evidence="1" id="KW-0472">Membrane</keyword>
<reference evidence="2" key="1">
    <citation type="submission" date="2021-01" db="EMBL/GenBank/DDBJ databases">
        <authorList>
            <consortium name="Genoscope - CEA"/>
            <person name="William W."/>
        </authorList>
    </citation>
    <scope>NUCLEOTIDE SEQUENCE</scope>
</reference>
<accession>A0A816JVB4</accession>
<evidence type="ECO:0000256" key="1">
    <source>
        <dbReference type="SAM" id="Phobius"/>
    </source>
</evidence>